<comment type="caution">
    <text evidence="1">The sequence shown here is derived from an EMBL/GenBank/DDBJ whole genome shotgun (WGS) entry which is preliminary data.</text>
</comment>
<protein>
    <submittedName>
        <fullName evidence="1">Uncharacterized protein</fullName>
    </submittedName>
</protein>
<dbReference type="AlphaFoldDB" id="A0A1G1TH99"/>
<accession>A0A1G1TH99</accession>
<dbReference type="RefSeq" id="WP_070743533.1">
    <property type="nucleotide sequence ID" value="NZ_MDZA01000177.1"/>
</dbReference>
<organism evidence="1 2">
    <name type="scientific">Hymenobacter coccineus</name>
    <dbReference type="NCBI Taxonomy" id="1908235"/>
    <lineage>
        <taxon>Bacteria</taxon>
        <taxon>Pseudomonadati</taxon>
        <taxon>Bacteroidota</taxon>
        <taxon>Cytophagia</taxon>
        <taxon>Cytophagales</taxon>
        <taxon>Hymenobacteraceae</taxon>
        <taxon>Hymenobacter</taxon>
    </lineage>
</organism>
<proteinExistence type="predicted"/>
<dbReference type="Proteomes" id="UP000177506">
    <property type="component" value="Unassembled WGS sequence"/>
</dbReference>
<evidence type="ECO:0000313" key="2">
    <source>
        <dbReference type="Proteomes" id="UP000177506"/>
    </source>
</evidence>
<gene>
    <name evidence="1" type="ORF">BEN49_07240</name>
</gene>
<name>A0A1G1TH99_9BACT</name>
<sequence>MAYQILQIAGGGSRLMNMDNIVSLHIEVVESVATGDLEYFVCFTTSSLKADCRVKYETMEDALEYLKETTGIVQAPEVQVSRPVVTGFNTKRQ</sequence>
<evidence type="ECO:0000313" key="1">
    <source>
        <dbReference type="EMBL" id="OGX90235.1"/>
    </source>
</evidence>
<reference evidence="1 2" key="1">
    <citation type="submission" date="2016-08" db="EMBL/GenBank/DDBJ databases">
        <title>Hymenobacter coccineus sp. nov., Hymenobacter lapidarius sp. nov. and Hymenobacter glacialis sp. nov., isolated from Antarctic soil.</title>
        <authorList>
            <person name="Sedlacek I."/>
            <person name="Kralova S."/>
            <person name="Kyrova K."/>
            <person name="Maslanova I."/>
            <person name="Stankova E."/>
            <person name="Vrbovska V."/>
            <person name="Nemec M."/>
            <person name="Bartak M."/>
            <person name="Svec P."/>
            <person name="Busse H.-J."/>
            <person name="Pantucek R."/>
        </authorList>
    </citation>
    <scope>NUCLEOTIDE SEQUENCE [LARGE SCALE GENOMIC DNA]</scope>
    <source>
        <strain evidence="1 2">CCM 8649</strain>
    </source>
</reference>
<keyword evidence="2" id="KW-1185">Reference proteome</keyword>
<dbReference type="EMBL" id="MDZA01000177">
    <property type="protein sequence ID" value="OGX90235.1"/>
    <property type="molecule type" value="Genomic_DNA"/>
</dbReference>